<proteinExistence type="predicted"/>
<keyword evidence="1" id="KW-0747">Spliceosome</keyword>
<evidence type="ECO:0000256" key="3">
    <source>
        <dbReference type="ARBA" id="ARBA00023274"/>
    </source>
</evidence>
<keyword evidence="4" id="KW-1133">Transmembrane helix</keyword>
<dbReference type="Pfam" id="PF01423">
    <property type="entry name" value="LSM"/>
    <property type="match status" value="1"/>
</dbReference>
<dbReference type="GO" id="GO:0034715">
    <property type="term" value="C:pICln-Sm protein complex"/>
    <property type="evidence" value="ECO:0007669"/>
    <property type="project" value="TreeGrafter"/>
</dbReference>
<evidence type="ECO:0000256" key="2">
    <source>
        <dbReference type="ARBA" id="ARBA00023187"/>
    </source>
</evidence>
<dbReference type="AlphaFoldDB" id="A0AAV4S9B1"/>
<evidence type="ECO:0000256" key="1">
    <source>
        <dbReference type="ARBA" id="ARBA00022728"/>
    </source>
</evidence>
<dbReference type="GO" id="GO:0000398">
    <property type="term" value="P:mRNA splicing, via spliceosome"/>
    <property type="evidence" value="ECO:0007669"/>
    <property type="project" value="InterPro"/>
</dbReference>
<dbReference type="PANTHER" id="PTHR11021">
    <property type="entry name" value="SMALL NUCLEAR RIBONUCLEOPROTEIN F SNRNP-F"/>
    <property type="match status" value="1"/>
</dbReference>
<dbReference type="Proteomes" id="UP001054945">
    <property type="component" value="Unassembled WGS sequence"/>
</dbReference>
<dbReference type="GO" id="GO:0005685">
    <property type="term" value="C:U1 snRNP"/>
    <property type="evidence" value="ECO:0007669"/>
    <property type="project" value="TreeGrafter"/>
</dbReference>
<reference evidence="6 7" key="1">
    <citation type="submission" date="2021-06" db="EMBL/GenBank/DDBJ databases">
        <title>Caerostris extrusa draft genome.</title>
        <authorList>
            <person name="Kono N."/>
            <person name="Arakawa K."/>
        </authorList>
    </citation>
    <scope>NUCLEOTIDE SEQUENCE [LARGE SCALE GENOMIC DNA]</scope>
</reference>
<keyword evidence="2" id="KW-0508">mRNA splicing</keyword>
<accession>A0AAV4S9B1</accession>
<feature type="domain" description="Sm" evidence="5">
    <location>
        <begin position="10"/>
        <end position="83"/>
    </location>
</feature>
<dbReference type="InterPro" id="IPR001163">
    <property type="entry name" value="Sm_dom_euk/arc"/>
</dbReference>
<dbReference type="InterPro" id="IPR016487">
    <property type="entry name" value="Lsm6/sSmF"/>
</dbReference>
<keyword evidence="4" id="KW-0812">Transmembrane</keyword>
<evidence type="ECO:0000313" key="7">
    <source>
        <dbReference type="Proteomes" id="UP001054945"/>
    </source>
</evidence>
<keyword evidence="4" id="KW-0472">Membrane</keyword>
<dbReference type="InterPro" id="IPR047575">
    <property type="entry name" value="Sm"/>
</dbReference>
<name>A0AAV4S9B1_CAEEX</name>
<comment type="caution">
    <text evidence="6">The sequence shown here is derived from an EMBL/GenBank/DDBJ whole genome shotgun (WGS) entry which is preliminary data.</text>
</comment>
<dbReference type="Gene3D" id="2.30.30.100">
    <property type="match status" value="1"/>
</dbReference>
<organism evidence="6 7">
    <name type="scientific">Caerostris extrusa</name>
    <name type="common">Bark spider</name>
    <name type="synonym">Caerostris bankana</name>
    <dbReference type="NCBI Taxonomy" id="172846"/>
    <lineage>
        <taxon>Eukaryota</taxon>
        <taxon>Metazoa</taxon>
        <taxon>Ecdysozoa</taxon>
        <taxon>Arthropoda</taxon>
        <taxon>Chelicerata</taxon>
        <taxon>Arachnida</taxon>
        <taxon>Araneae</taxon>
        <taxon>Araneomorphae</taxon>
        <taxon>Entelegynae</taxon>
        <taxon>Araneoidea</taxon>
        <taxon>Araneidae</taxon>
        <taxon>Caerostris</taxon>
    </lineage>
</organism>
<dbReference type="PROSITE" id="PS52002">
    <property type="entry name" value="SM"/>
    <property type="match status" value="1"/>
</dbReference>
<evidence type="ECO:0000256" key="4">
    <source>
        <dbReference type="SAM" id="Phobius"/>
    </source>
</evidence>
<evidence type="ECO:0000313" key="6">
    <source>
        <dbReference type="EMBL" id="GIY29721.1"/>
    </source>
</evidence>
<dbReference type="PANTHER" id="PTHR11021:SF0">
    <property type="entry name" value="SMALL NUCLEAR RIBONUCLEOPROTEIN F"/>
    <property type="match status" value="1"/>
</dbReference>
<keyword evidence="1" id="KW-0507">mRNA processing</keyword>
<keyword evidence="3" id="KW-0687">Ribonucleoprotein</keyword>
<dbReference type="SMART" id="SM00651">
    <property type="entry name" value="Sm"/>
    <property type="match status" value="1"/>
</dbReference>
<sequence length="129" mass="15340">MNNYMTYTVTPKQFLNSLIAKRVRVTLKCGSKYVGTLTSIDNYMNLELDDCVELINDKMTERVTETLLILSNGMLYIHEYDEEWEKQCFALRKSIAREYYYILCNFLMVLGVVSLLWLMHILNIYTEFY</sequence>
<gene>
    <name evidence="6" type="ORF">CEXT_303521</name>
</gene>
<dbReference type="SUPFAM" id="SSF50182">
    <property type="entry name" value="Sm-like ribonucleoproteins"/>
    <property type="match status" value="1"/>
</dbReference>
<feature type="transmembrane region" description="Helical" evidence="4">
    <location>
        <begin position="99"/>
        <end position="122"/>
    </location>
</feature>
<keyword evidence="7" id="KW-1185">Reference proteome</keyword>
<dbReference type="InterPro" id="IPR010920">
    <property type="entry name" value="LSM_dom_sf"/>
</dbReference>
<dbReference type="GO" id="GO:0003723">
    <property type="term" value="F:RNA binding"/>
    <property type="evidence" value="ECO:0007669"/>
    <property type="project" value="InterPro"/>
</dbReference>
<dbReference type="EMBL" id="BPLR01009119">
    <property type="protein sequence ID" value="GIY29721.1"/>
    <property type="molecule type" value="Genomic_DNA"/>
</dbReference>
<dbReference type="GO" id="GO:0071013">
    <property type="term" value="C:catalytic step 2 spliceosome"/>
    <property type="evidence" value="ECO:0007669"/>
    <property type="project" value="TreeGrafter"/>
</dbReference>
<evidence type="ECO:0000259" key="5">
    <source>
        <dbReference type="PROSITE" id="PS52002"/>
    </source>
</evidence>
<protein>
    <recommendedName>
        <fullName evidence="5">Sm domain-containing protein</fullName>
    </recommendedName>
</protein>